<sequence>MWDLPIYMGLVGSVAYVAYKLLYRMTGKEKLSASGRWILLRLVMACYLFPFPLLSEPLKKMVRNLSDRDILFRKVNEGVYWEDVSKTFYIGKSGYMTFGTMEIWKRNILITGVVVFLIYMLHFLKTYRECRRLAHRIPGQKPKNDLDDASSRIARKYHVTIKYVPEKCGSFTQGIRRPTVVIAQSEDEKATQYQTRHEMTHIRYHHTFWSHLAFLVNAVHFWNPLAYLFYQEVRQCIELHCDEKVCQSLTREECIEYGKRILDAAVQDSNTGVLNFRGKIRYHNMEERIKMIKRKPKTKKGILLAALLLMSAATAIPVLAYESPKVVYDEELEAGEVLTDVVFVPDGTELVNKPDWYVDGIPTGEIPFITTNAYFMDEAGNITYLSEEDVSVQAICSHSFESGIVRTHKKNAAGGCTIIEYSCQQCTKCGYIKNKVEQSRTTKKTCPHK</sequence>
<dbReference type="PANTHER" id="PTHR34978:SF3">
    <property type="entry name" value="SLR0241 PROTEIN"/>
    <property type="match status" value="1"/>
</dbReference>
<dbReference type="RefSeq" id="WP_173866823.1">
    <property type="nucleotide sequence ID" value="NZ_JAAWUU010000053.1"/>
</dbReference>
<dbReference type="InterPro" id="IPR052173">
    <property type="entry name" value="Beta-lactam_resp_regulator"/>
</dbReference>
<organism evidence="3 4">
    <name type="scientific">Faecalicatena fissicatena</name>
    <dbReference type="NCBI Taxonomy" id="290055"/>
    <lineage>
        <taxon>Bacteria</taxon>
        <taxon>Bacillati</taxon>
        <taxon>Bacillota</taxon>
        <taxon>Clostridia</taxon>
        <taxon>Lachnospirales</taxon>
        <taxon>Lachnospiraceae</taxon>
        <taxon>Faecalicatena</taxon>
    </lineage>
</organism>
<evidence type="ECO:0000313" key="4">
    <source>
        <dbReference type="Proteomes" id="UP000821846"/>
    </source>
</evidence>
<accession>A0ABX2H1N9</accession>
<comment type="caution">
    <text evidence="3">The sequence shown here is derived from an EMBL/GenBank/DDBJ whole genome shotgun (WGS) entry which is preliminary data.</text>
</comment>
<keyword evidence="1" id="KW-0472">Membrane</keyword>
<evidence type="ECO:0000259" key="2">
    <source>
        <dbReference type="Pfam" id="PF05569"/>
    </source>
</evidence>
<dbReference type="InterPro" id="IPR008756">
    <property type="entry name" value="Peptidase_M56"/>
</dbReference>
<keyword evidence="1" id="KW-1133">Transmembrane helix</keyword>
<reference evidence="3 4" key="1">
    <citation type="journal article" date="2020" name="Cell Host Microbe">
        <title>Functional and Genomic Variation between Human-Derived Isolates of Lachnospiraceae Reveals Inter- and Intra-Species Diversity.</title>
        <authorList>
            <person name="Sorbara M.T."/>
            <person name="Littmann E.R."/>
            <person name="Fontana E."/>
            <person name="Moody T.U."/>
            <person name="Kohout C.E."/>
            <person name="Gjonbalaj M."/>
            <person name="Eaton V."/>
            <person name="Seok R."/>
            <person name="Leiner I.M."/>
            <person name="Pamer E.G."/>
        </authorList>
    </citation>
    <scope>NUCLEOTIDE SEQUENCE [LARGE SCALE GENOMIC DNA]</scope>
    <source>
        <strain evidence="3 4">MSK.14.16</strain>
    </source>
</reference>
<name>A0ABX2H1N9_9FIRM</name>
<gene>
    <name evidence="3" type="ORF">HFM93_12195</name>
</gene>
<feature type="transmembrane region" description="Helical" evidence="1">
    <location>
        <begin position="103"/>
        <end position="124"/>
    </location>
</feature>
<feature type="domain" description="Peptidase M56" evidence="2">
    <location>
        <begin position="16"/>
        <end position="292"/>
    </location>
</feature>
<protein>
    <submittedName>
        <fullName evidence="3">M56 family metallopeptidase</fullName>
    </submittedName>
</protein>
<evidence type="ECO:0000256" key="1">
    <source>
        <dbReference type="SAM" id="Phobius"/>
    </source>
</evidence>
<dbReference type="Proteomes" id="UP000821846">
    <property type="component" value="Unassembled WGS sequence"/>
</dbReference>
<evidence type="ECO:0000313" key="3">
    <source>
        <dbReference type="EMBL" id="NSG31010.1"/>
    </source>
</evidence>
<proteinExistence type="predicted"/>
<keyword evidence="1" id="KW-0812">Transmembrane</keyword>
<dbReference type="EMBL" id="JAAWUZ010000054">
    <property type="protein sequence ID" value="NSG31010.1"/>
    <property type="molecule type" value="Genomic_DNA"/>
</dbReference>
<feature type="transmembrane region" description="Helical" evidence="1">
    <location>
        <begin position="301"/>
        <end position="321"/>
    </location>
</feature>
<feature type="transmembrane region" description="Helical" evidence="1">
    <location>
        <begin position="35"/>
        <end position="54"/>
    </location>
</feature>
<keyword evidence="4" id="KW-1185">Reference proteome</keyword>
<dbReference type="CDD" id="cd07341">
    <property type="entry name" value="M56_BlaR1_MecR1_like"/>
    <property type="match status" value="1"/>
</dbReference>
<dbReference type="PANTHER" id="PTHR34978">
    <property type="entry name" value="POSSIBLE SENSOR-TRANSDUCER PROTEIN BLAR"/>
    <property type="match status" value="1"/>
</dbReference>
<feature type="transmembrane region" description="Helical" evidence="1">
    <location>
        <begin position="6"/>
        <end position="23"/>
    </location>
</feature>
<dbReference type="Pfam" id="PF05569">
    <property type="entry name" value="Peptidase_M56"/>
    <property type="match status" value="1"/>
</dbReference>